<dbReference type="Proteomes" id="UP001642360">
    <property type="component" value="Unassembled WGS sequence"/>
</dbReference>
<evidence type="ECO:0000313" key="2">
    <source>
        <dbReference type="EMBL" id="CAK9179594.1"/>
    </source>
</evidence>
<feature type="region of interest" description="Disordered" evidence="1">
    <location>
        <begin position="320"/>
        <end position="339"/>
    </location>
</feature>
<evidence type="ECO:0000313" key="3">
    <source>
        <dbReference type="Proteomes" id="UP001642360"/>
    </source>
</evidence>
<dbReference type="PANTHER" id="PTHR46087">
    <property type="entry name" value="PUTATIVE, EXPRESSED-RELATED"/>
    <property type="match status" value="1"/>
</dbReference>
<gene>
    <name evidence="2" type="ORF">ILEXP_LOCUS49533</name>
</gene>
<feature type="compositionally biased region" description="Basic and acidic residues" evidence="1">
    <location>
        <begin position="320"/>
        <end position="333"/>
    </location>
</feature>
<organism evidence="2 3">
    <name type="scientific">Ilex paraguariensis</name>
    <name type="common">yerba mate</name>
    <dbReference type="NCBI Taxonomy" id="185542"/>
    <lineage>
        <taxon>Eukaryota</taxon>
        <taxon>Viridiplantae</taxon>
        <taxon>Streptophyta</taxon>
        <taxon>Embryophyta</taxon>
        <taxon>Tracheophyta</taxon>
        <taxon>Spermatophyta</taxon>
        <taxon>Magnoliopsida</taxon>
        <taxon>eudicotyledons</taxon>
        <taxon>Gunneridae</taxon>
        <taxon>Pentapetalae</taxon>
        <taxon>asterids</taxon>
        <taxon>campanulids</taxon>
        <taxon>Aquifoliales</taxon>
        <taxon>Aquifoliaceae</taxon>
        <taxon>Ilex</taxon>
    </lineage>
</organism>
<protein>
    <recommendedName>
        <fullName evidence="4">ARM repeat superfamily protein</fullName>
    </recommendedName>
</protein>
<name>A0ABC8UEJ9_9AQUA</name>
<dbReference type="EMBL" id="CAUOFW020007547">
    <property type="protein sequence ID" value="CAK9179594.1"/>
    <property type="molecule type" value="Genomic_DNA"/>
</dbReference>
<evidence type="ECO:0000256" key="1">
    <source>
        <dbReference type="SAM" id="MobiDB-lite"/>
    </source>
</evidence>
<dbReference type="AlphaFoldDB" id="A0ABC8UEJ9"/>
<accession>A0ABC8UEJ9</accession>
<comment type="caution">
    <text evidence="2">The sequence shown here is derived from an EMBL/GenBank/DDBJ whole genome shotgun (WGS) entry which is preliminary data.</text>
</comment>
<sequence length="777" mass="86403">MKVPSWRTIVNEKGEVNVTEEDAMNPGFWSKVCLHNMAKLGKEATTMRRVLESLFRYFDNGNLWPAELGLAFPVLKDMQFLMDDLGQNTHLLLSILVKHLDHKNVLKKPDMQIDIVQVTTSLARHTKVQPSVAIISAVSDVMRHLRKSIHYSLDDENLGADLIKWNGKFRDAVDECLVELSYKVGDAGPILDVMAVMLENISSITVIARTTISSVYRTAQIIASMPNLSNQNKAFPEALFHQLLPAMVHPDHETRVGAHRIFSVVLVPSSICPQPGSAMSGSKKATDLPRTLSRTVSVFSSSAALFEKLRNERSREILNQENKEKLSSEEEQRNNNNGVLNRIKSTYSRVYSFKNAPAEDGNLTNNANKDVEAISLRLSSHQITLLLSSIWAQSISPANMPENYEAIAHTYSLVLLFSRAKNSSREVLVRSFQLAFSLRRLSLSEGGPLLPSRRRSLFFLATSMIIFSSKAYNILRLIPCVRATVTDKTVDPFLCLVEDCKLQTIDSGSSHHKTVYGSKEDNNTALRFFSEIQITEDQKLESLASVVVESLDTLSDSEQSTIREQLLNEFLPDDVCPQGAQSFMDAPQKLYQSDSNNRKSPDEAAPIFAIDDDALTDSFESQAKHNPQLDFEIPNLLSVNQLLESVLETAHQVGRISVSTAPDVSYKEMAHHCEALLLGKHQMMSHLMVMQHGQENLLSRTSQSVDVDKQMASYARVDGGFQVVGNPFLDPEAVAISKKSSGVSVPMLCASAYQHHPHSFLLPASSPYDNFLKAAGC</sequence>
<reference evidence="2 3" key="1">
    <citation type="submission" date="2024-02" db="EMBL/GenBank/DDBJ databases">
        <authorList>
            <person name="Vignale AGUSTIN F."/>
            <person name="Sosa J E."/>
            <person name="Modenutti C."/>
        </authorList>
    </citation>
    <scope>NUCLEOTIDE SEQUENCE [LARGE SCALE GENOMIC DNA]</scope>
</reference>
<evidence type="ECO:0008006" key="4">
    <source>
        <dbReference type="Google" id="ProtNLM"/>
    </source>
</evidence>
<proteinExistence type="predicted"/>
<dbReference type="InterPro" id="IPR055296">
    <property type="entry name" value="SRL2-like"/>
</dbReference>
<dbReference type="PANTHER" id="PTHR46087:SF9">
    <property type="entry name" value="ARM REPEAT SUPERFAMILY PROTEIN"/>
    <property type="match status" value="1"/>
</dbReference>
<keyword evidence="3" id="KW-1185">Reference proteome</keyword>